<sequence length="20" mass="2254">DVHIAEAALNNVDMWESLQV</sequence>
<evidence type="ECO:0000313" key="2">
    <source>
        <dbReference type="Proteomes" id="UP000708208"/>
    </source>
</evidence>
<proteinExistence type="predicted"/>
<dbReference type="Proteomes" id="UP000708208">
    <property type="component" value="Unassembled WGS sequence"/>
</dbReference>
<evidence type="ECO:0000313" key="1">
    <source>
        <dbReference type="EMBL" id="CAG7713151.1"/>
    </source>
</evidence>
<feature type="non-terminal residue" evidence="1">
    <location>
        <position position="1"/>
    </location>
</feature>
<gene>
    <name evidence="1" type="ORF">AFUS01_LOCUS5214</name>
</gene>
<protein>
    <submittedName>
        <fullName evidence="1">Uncharacterized protein</fullName>
    </submittedName>
</protein>
<reference evidence="1" key="1">
    <citation type="submission" date="2021-06" db="EMBL/GenBank/DDBJ databases">
        <authorList>
            <person name="Hodson N. C."/>
            <person name="Mongue J. A."/>
            <person name="Jaron S. K."/>
        </authorList>
    </citation>
    <scope>NUCLEOTIDE SEQUENCE</scope>
</reference>
<keyword evidence="2" id="KW-1185">Reference proteome</keyword>
<dbReference type="AlphaFoldDB" id="A0A8J2NK14"/>
<name>A0A8J2NK14_9HEXA</name>
<accession>A0A8J2NK14</accession>
<organism evidence="1 2">
    <name type="scientific">Allacma fusca</name>
    <dbReference type="NCBI Taxonomy" id="39272"/>
    <lineage>
        <taxon>Eukaryota</taxon>
        <taxon>Metazoa</taxon>
        <taxon>Ecdysozoa</taxon>
        <taxon>Arthropoda</taxon>
        <taxon>Hexapoda</taxon>
        <taxon>Collembola</taxon>
        <taxon>Symphypleona</taxon>
        <taxon>Sminthuridae</taxon>
        <taxon>Allacma</taxon>
    </lineage>
</organism>
<dbReference type="EMBL" id="CAJVCH010032965">
    <property type="protein sequence ID" value="CAG7713151.1"/>
    <property type="molecule type" value="Genomic_DNA"/>
</dbReference>
<comment type="caution">
    <text evidence="1">The sequence shown here is derived from an EMBL/GenBank/DDBJ whole genome shotgun (WGS) entry which is preliminary data.</text>
</comment>